<dbReference type="Proteomes" id="UP000824596">
    <property type="component" value="Unassembled WGS sequence"/>
</dbReference>
<evidence type="ECO:0000313" key="2">
    <source>
        <dbReference type="EMBL" id="KAH0968133.1"/>
    </source>
</evidence>
<dbReference type="OrthoDB" id="2156052at2759"/>
<feature type="region of interest" description="Disordered" evidence="1">
    <location>
        <begin position="1"/>
        <end position="26"/>
    </location>
</feature>
<accession>A0A9P8SM27</accession>
<comment type="caution">
    <text evidence="2">The sequence shown here is derived from an EMBL/GenBank/DDBJ whole genome shotgun (WGS) entry which is preliminary data.</text>
</comment>
<gene>
    <name evidence="2" type="ORF">HRG_00775</name>
</gene>
<dbReference type="RefSeq" id="XP_044725646.1">
    <property type="nucleotide sequence ID" value="XM_044859246.1"/>
</dbReference>
<evidence type="ECO:0000313" key="3">
    <source>
        <dbReference type="Proteomes" id="UP000824596"/>
    </source>
</evidence>
<protein>
    <submittedName>
        <fullName evidence="2">Serine threonine protein kinase</fullName>
    </submittedName>
</protein>
<dbReference type="EMBL" id="JAIZPD010000001">
    <property type="protein sequence ID" value="KAH0968133.1"/>
    <property type="molecule type" value="Genomic_DNA"/>
</dbReference>
<keyword evidence="2" id="KW-0418">Kinase</keyword>
<proteinExistence type="predicted"/>
<evidence type="ECO:0000256" key="1">
    <source>
        <dbReference type="SAM" id="MobiDB-lite"/>
    </source>
</evidence>
<sequence length="554" mass="62397">MDEIEELRQRLREAESRAQEEQRRREVEQRRREVAEELSEASQPQILQNYLEACHSLNLAIQVLEYVKSLLKPISSELGLRDFEREVVENAVQKLVNSAYMDPLLRRKLGLQGTITFESHTNLGTADDDLIPEPLEHMSLGSGGSGAVASASALQPAAPKFCIYRTSDGQNIPALAIEYKAPHKLSVDEVVTGLESEIRPERDVINQDGQGFAFTAKALAAAVVTQLFSYMIGKGIQYGYVCTGQAFVFLHIPDEPSNVYFSICVPNLDVMDDDETRLHRTAVAQVFAFILQALRARPPPESWHDEAERLDTWAVEYDDVLRKIPATERRRKEPRVSPYKPQRWKGFKRSPIQTRSRCQRVDVEVRRLEDDDEDPPSPTPNSARTAKKAAPQPDIQNRPFCTQHCLLGLAYGGPTDESCPNANHHGQGHIKRVEFLRLIRGQLAIDRGYDADCAPLHRSGARGSLFKVRLSSYGYTLVAKGVESLDHGCLQHENEVYDRLRPIQGKHVPAVKPGIDDAIITMLKAVHEFRVLHRDAEPRNILYNTNSAFQLNDS</sequence>
<keyword evidence="3" id="KW-1185">Reference proteome</keyword>
<feature type="region of interest" description="Disordered" evidence="1">
    <location>
        <begin position="328"/>
        <end position="395"/>
    </location>
</feature>
<dbReference type="GO" id="GO:0016301">
    <property type="term" value="F:kinase activity"/>
    <property type="evidence" value="ECO:0007669"/>
    <property type="project" value="UniProtKB-KW"/>
</dbReference>
<feature type="compositionally biased region" description="Basic and acidic residues" evidence="1">
    <location>
        <begin position="359"/>
        <end position="369"/>
    </location>
</feature>
<reference evidence="2" key="1">
    <citation type="submission" date="2021-09" db="EMBL/GenBank/DDBJ databases">
        <title>A high-quality genome of the endoparasitic fungus Hirsutella rhossiliensis with a comparison of Hirsutella genomes reveals transposable elements contributing to genome size variation.</title>
        <authorList>
            <person name="Lin R."/>
            <person name="Jiao Y."/>
            <person name="Sun X."/>
            <person name="Ling J."/>
            <person name="Xie B."/>
            <person name="Cheng X."/>
        </authorList>
    </citation>
    <scope>NUCLEOTIDE SEQUENCE</scope>
    <source>
        <strain evidence="2">HR02</strain>
    </source>
</reference>
<name>A0A9P8SM27_9HYPO</name>
<dbReference type="AlphaFoldDB" id="A0A9P8SM27"/>
<keyword evidence="2" id="KW-0808">Transferase</keyword>
<organism evidence="2 3">
    <name type="scientific">Hirsutella rhossiliensis</name>
    <dbReference type="NCBI Taxonomy" id="111463"/>
    <lineage>
        <taxon>Eukaryota</taxon>
        <taxon>Fungi</taxon>
        <taxon>Dikarya</taxon>
        <taxon>Ascomycota</taxon>
        <taxon>Pezizomycotina</taxon>
        <taxon>Sordariomycetes</taxon>
        <taxon>Hypocreomycetidae</taxon>
        <taxon>Hypocreales</taxon>
        <taxon>Ophiocordycipitaceae</taxon>
        <taxon>Hirsutella</taxon>
    </lineage>
</organism>
<dbReference type="GeneID" id="68349904"/>